<dbReference type="Proteomes" id="UP001239111">
    <property type="component" value="Chromosome 1"/>
</dbReference>
<sequence length="275" mass="30758">MDNSGNFFFIFPAEPSFDCKIGSLQEHPYHAIIASGFCPNWGTIPKSGVIISDQYVITASGNIPGICAPFDFSVEVGADSDDNSIVRHIADVIEDDEITIFQLRTPIKFGRRAQPIQMVKTGEGPKSGDRVIITTLTDKPLDSTDKNVQTFEVTVLNEQDCMRSKSNQGAQSVENCQGSLWYNRSEPVTRVSSQSACTLYPRHCFWRDIPRNSSHNATYTACPHPRRIPFLVNTNGKLVGIRNYKEELDLDQNENIDSFLDVASYRDTIRNLTSI</sequence>
<dbReference type="EMBL" id="CM056741">
    <property type="protein sequence ID" value="KAJ8683949.1"/>
    <property type="molecule type" value="Genomic_DNA"/>
</dbReference>
<name>A0ACC2PK29_9HYME</name>
<organism evidence="1 2">
    <name type="scientific">Eretmocerus hayati</name>
    <dbReference type="NCBI Taxonomy" id="131215"/>
    <lineage>
        <taxon>Eukaryota</taxon>
        <taxon>Metazoa</taxon>
        <taxon>Ecdysozoa</taxon>
        <taxon>Arthropoda</taxon>
        <taxon>Hexapoda</taxon>
        <taxon>Insecta</taxon>
        <taxon>Pterygota</taxon>
        <taxon>Neoptera</taxon>
        <taxon>Endopterygota</taxon>
        <taxon>Hymenoptera</taxon>
        <taxon>Apocrita</taxon>
        <taxon>Proctotrupomorpha</taxon>
        <taxon>Chalcidoidea</taxon>
        <taxon>Aphelinidae</taxon>
        <taxon>Aphelininae</taxon>
        <taxon>Eretmocerus</taxon>
    </lineage>
</organism>
<reference evidence="1" key="1">
    <citation type="submission" date="2023-04" db="EMBL/GenBank/DDBJ databases">
        <title>A chromosome-level genome assembly of the parasitoid wasp Eretmocerus hayati.</title>
        <authorList>
            <person name="Zhong Y."/>
            <person name="Liu S."/>
            <person name="Liu Y."/>
        </authorList>
    </citation>
    <scope>NUCLEOTIDE SEQUENCE</scope>
    <source>
        <strain evidence="1">ZJU_SS_LIU_2023</strain>
    </source>
</reference>
<evidence type="ECO:0000313" key="1">
    <source>
        <dbReference type="EMBL" id="KAJ8683949.1"/>
    </source>
</evidence>
<gene>
    <name evidence="1" type="ORF">QAD02_019741</name>
</gene>
<keyword evidence="2" id="KW-1185">Reference proteome</keyword>
<protein>
    <submittedName>
        <fullName evidence="1">Uncharacterized protein</fullName>
    </submittedName>
</protein>
<evidence type="ECO:0000313" key="2">
    <source>
        <dbReference type="Proteomes" id="UP001239111"/>
    </source>
</evidence>
<accession>A0ACC2PK29</accession>
<proteinExistence type="predicted"/>
<comment type="caution">
    <text evidence="1">The sequence shown here is derived from an EMBL/GenBank/DDBJ whole genome shotgun (WGS) entry which is preliminary data.</text>
</comment>